<gene>
    <name evidence="3" type="ORF">G2W53_041952</name>
</gene>
<protein>
    <submittedName>
        <fullName evidence="3">Putative inactive protein kinase</fullName>
    </submittedName>
</protein>
<proteinExistence type="predicted"/>
<dbReference type="InterPro" id="IPR004332">
    <property type="entry name" value="Transposase_MuDR"/>
</dbReference>
<feature type="domain" description="Transposase MuDR plant" evidence="2">
    <location>
        <begin position="441"/>
        <end position="506"/>
    </location>
</feature>
<reference evidence="3" key="1">
    <citation type="submission" date="2020-09" db="EMBL/GenBank/DDBJ databases">
        <title>Genome-Enabled Discovery of Anthraquinone Biosynthesis in Senna tora.</title>
        <authorList>
            <person name="Kang S.-H."/>
            <person name="Pandey R.P."/>
            <person name="Lee C.-M."/>
            <person name="Sim J.-S."/>
            <person name="Jeong J.-T."/>
            <person name="Choi B.-S."/>
            <person name="Jung M."/>
            <person name="Ginzburg D."/>
            <person name="Zhao K."/>
            <person name="Won S.Y."/>
            <person name="Oh T.-J."/>
            <person name="Yu Y."/>
            <person name="Kim N.-H."/>
            <person name="Lee O.R."/>
            <person name="Lee T.-H."/>
            <person name="Bashyal P."/>
            <person name="Kim T.-S."/>
            <person name="Lee W.-H."/>
            <person name="Kawkins C."/>
            <person name="Kim C.-K."/>
            <person name="Kim J.S."/>
            <person name="Ahn B.O."/>
            <person name="Rhee S.Y."/>
            <person name="Sohng J.K."/>
        </authorList>
    </citation>
    <scope>NUCLEOTIDE SEQUENCE</scope>
    <source>
        <tissue evidence="3">Leaf</tissue>
    </source>
</reference>
<feature type="compositionally biased region" description="Acidic residues" evidence="1">
    <location>
        <begin position="323"/>
        <end position="349"/>
    </location>
</feature>
<evidence type="ECO:0000313" key="4">
    <source>
        <dbReference type="Proteomes" id="UP000634136"/>
    </source>
</evidence>
<dbReference type="Pfam" id="PF03108">
    <property type="entry name" value="DBD_Tnp_Mut"/>
    <property type="match status" value="1"/>
</dbReference>
<evidence type="ECO:0000256" key="1">
    <source>
        <dbReference type="SAM" id="MobiDB-lite"/>
    </source>
</evidence>
<dbReference type="Proteomes" id="UP000634136">
    <property type="component" value="Unassembled WGS sequence"/>
</dbReference>
<comment type="caution">
    <text evidence="3">The sequence shown here is derived from an EMBL/GenBank/DDBJ whole genome shotgun (WGS) entry which is preliminary data.</text>
</comment>
<sequence length="530" mass="59116">MEVTYGGKNNVAKRCRKSDWRWEDNRHLGRPLGAIGDAHTLTKPNLLKFIAEHVCDLLVEDGSRWDEDKLGALFDEEICQGILSIPIDVDLGGDRWIWDFDRSGQYTVKMGGILPTVELLEERGMDINELCIMCNNAHEDVFHALIDYPELQLMWGGWKDEQAAFVAVVVYHAWERRNKKKFANEIIKVKWEKLEYPFMKLNVDVARSKSGGGAMGGLLRNLTGPGISKDEEMHACSGLVVECDSRMVVDMLHTPCDQASSLNAISDFISRKAKADSLNVVWIHSIPFFLSEVFRLINKASQVTLIPWGTKATTTCGMPTLMEGEDAQSSDENNEEAAEEGDAEEGDKEEEVHNAEGGHNVYGSEDSDSESVEDSAASITFGDSEEEDISRGFDIPVEQHNVFETETESENSAVNLNASTSKAQGLSDEDFKQIKDMTDYKFDLGTIFGSKTEFIDAVKTHAVHNGKSTKFIKNEKQRVRVICVGGTKVKQCLWTITTMKLPGEETSELRVCHNIHTCSRVTAVKLMSAD</sequence>
<keyword evidence="3" id="KW-0808">Transferase</keyword>
<dbReference type="GO" id="GO:0016301">
    <property type="term" value="F:kinase activity"/>
    <property type="evidence" value="ECO:0007669"/>
    <property type="project" value="UniProtKB-KW"/>
</dbReference>
<dbReference type="AlphaFoldDB" id="A0A834SGI8"/>
<accession>A0A834SGI8</accession>
<evidence type="ECO:0000259" key="2">
    <source>
        <dbReference type="Pfam" id="PF03108"/>
    </source>
</evidence>
<feature type="region of interest" description="Disordered" evidence="1">
    <location>
        <begin position="316"/>
        <end position="389"/>
    </location>
</feature>
<dbReference type="OrthoDB" id="686025at2759"/>
<organism evidence="3 4">
    <name type="scientific">Senna tora</name>
    <dbReference type="NCBI Taxonomy" id="362788"/>
    <lineage>
        <taxon>Eukaryota</taxon>
        <taxon>Viridiplantae</taxon>
        <taxon>Streptophyta</taxon>
        <taxon>Embryophyta</taxon>
        <taxon>Tracheophyta</taxon>
        <taxon>Spermatophyta</taxon>
        <taxon>Magnoliopsida</taxon>
        <taxon>eudicotyledons</taxon>
        <taxon>Gunneridae</taxon>
        <taxon>Pentapetalae</taxon>
        <taxon>rosids</taxon>
        <taxon>fabids</taxon>
        <taxon>Fabales</taxon>
        <taxon>Fabaceae</taxon>
        <taxon>Caesalpinioideae</taxon>
        <taxon>Cassia clade</taxon>
        <taxon>Senna</taxon>
    </lineage>
</organism>
<evidence type="ECO:0000313" key="3">
    <source>
        <dbReference type="EMBL" id="KAF7802841.1"/>
    </source>
</evidence>
<keyword evidence="3" id="KW-0418">Kinase</keyword>
<name>A0A834SGI8_9FABA</name>
<keyword evidence="4" id="KW-1185">Reference proteome</keyword>
<dbReference type="EMBL" id="JAAIUW010000013">
    <property type="protein sequence ID" value="KAF7802841.1"/>
    <property type="molecule type" value="Genomic_DNA"/>
</dbReference>